<keyword evidence="2" id="KW-1185">Reference proteome</keyword>
<accession>A0A2Z7A5C2</accession>
<protein>
    <submittedName>
        <fullName evidence="1">Uncharacterized protein</fullName>
    </submittedName>
</protein>
<dbReference type="AlphaFoldDB" id="A0A2Z7A5C2"/>
<dbReference type="EMBL" id="KV018879">
    <property type="protein sequence ID" value="KZV16649.1"/>
    <property type="molecule type" value="Genomic_DNA"/>
</dbReference>
<sequence length="261" mass="29131">MQIDSDLVIYRTTLVWTFQVVTICRVDKSEVLVVYLVTLTMSLFDLQDVCMAIGSIATLDLPMVVDLIRIYGLKGPYFTLSMSLFDLQDVCIAITLDLPMVVDLIGIYGLKGPYCTLTTTDWFLQALSVIPRGSWGDVARRFTMIRWAVLAASLLSTHTPPPPPPRVVGIRSGRFNEENPFVQNSSVLLVQPDEGVSVLVVDRIGDYLPQSTEKSRVLVIPVGARHKCQQENLSFSQNTLELVVVLEEDFCRNQLSPGFQC</sequence>
<organism evidence="1 2">
    <name type="scientific">Dorcoceras hygrometricum</name>
    <dbReference type="NCBI Taxonomy" id="472368"/>
    <lineage>
        <taxon>Eukaryota</taxon>
        <taxon>Viridiplantae</taxon>
        <taxon>Streptophyta</taxon>
        <taxon>Embryophyta</taxon>
        <taxon>Tracheophyta</taxon>
        <taxon>Spermatophyta</taxon>
        <taxon>Magnoliopsida</taxon>
        <taxon>eudicotyledons</taxon>
        <taxon>Gunneridae</taxon>
        <taxon>Pentapetalae</taxon>
        <taxon>asterids</taxon>
        <taxon>lamiids</taxon>
        <taxon>Lamiales</taxon>
        <taxon>Gesneriaceae</taxon>
        <taxon>Didymocarpoideae</taxon>
        <taxon>Trichosporeae</taxon>
        <taxon>Loxocarpinae</taxon>
        <taxon>Dorcoceras</taxon>
    </lineage>
</organism>
<name>A0A2Z7A5C2_9LAMI</name>
<evidence type="ECO:0000313" key="1">
    <source>
        <dbReference type="EMBL" id="KZV16649.1"/>
    </source>
</evidence>
<dbReference type="Proteomes" id="UP000250235">
    <property type="component" value="Unassembled WGS sequence"/>
</dbReference>
<reference evidence="1 2" key="1">
    <citation type="journal article" date="2015" name="Proc. Natl. Acad. Sci. U.S.A.">
        <title>The resurrection genome of Boea hygrometrica: A blueprint for survival of dehydration.</title>
        <authorList>
            <person name="Xiao L."/>
            <person name="Yang G."/>
            <person name="Zhang L."/>
            <person name="Yang X."/>
            <person name="Zhao S."/>
            <person name="Ji Z."/>
            <person name="Zhou Q."/>
            <person name="Hu M."/>
            <person name="Wang Y."/>
            <person name="Chen M."/>
            <person name="Xu Y."/>
            <person name="Jin H."/>
            <person name="Xiao X."/>
            <person name="Hu G."/>
            <person name="Bao F."/>
            <person name="Hu Y."/>
            <person name="Wan P."/>
            <person name="Li L."/>
            <person name="Deng X."/>
            <person name="Kuang T."/>
            <person name="Xiang C."/>
            <person name="Zhu J.K."/>
            <person name="Oliver M.J."/>
            <person name="He Y."/>
        </authorList>
    </citation>
    <scope>NUCLEOTIDE SEQUENCE [LARGE SCALE GENOMIC DNA]</scope>
    <source>
        <strain evidence="2">cv. XS01</strain>
    </source>
</reference>
<proteinExistence type="predicted"/>
<evidence type="ECO:0000313" key="2">
    <source>
        <dbReference type="Proteomes" id="UP000250235"/>
    </source>
</evidence>
<gene>
    <name evidence="1" type="ORF">F511_14719</name>
</gene>